<evidence type="ECO:0000256" key="1">
    <source>
        <dbReference type="PROSITE-ProRule" id="PRU00339"/>
    </source>
</evidence>
<feature type="repeat" description="TPR" evidence="1">
    <location>
        <begin position="195"/>
        <end position="228"/>
    </location>
</feature>
<dbReference type="PROSITE" id="PS50293">
    <property type="entry name" value="TPR_REGION"/>
    <property type="match status" value="2"/>
</dbReference>
<organism evidence="2 3">
    <name type="scientific">Candidatus Nitronereus thalassa</name>
    <dbReference type="NCBI Taxonomy" id="3020898"/>
    <lineage>
        <taxon>Bacteria</taxon>
        <taxon>Pseudomonadati</taxon>
        <taxon>Nitrospirota</taxon>
        <taxon>Nitrospiria</taxon>
        <taxon>Nitrospirales</taxon>
        <taxon>Nitrospiraceae</taxon>
        <taxon>Candidatus Nitronereus</taxon>
    </lineage>
</organism>
<protein>
    <submittedName>
        <fullName evidence="2">Tetratricopeptide repeat protein</fullName>
    </submittedName>
</protein>
<dbReference type="EMBL" id="JAQOUE010000001">
    <property type="protein sequence ID" value="MDT7041509.1"/>
    <property type="molecule type" value="Genomic_DNA"/>
</dbReference>
<keyword evidence="1" id="KW-0802">TPR repeat</keyword>
<evidence type="ECO:0000313" key="2">
    <source>
        <dbReference type="EMBL" id="MDT7041509.1"/>
    </source>
</evidence>
<dbReference type="InterPro" id="IPR011990">
    <property type="entry name" value="TPR-like_helical_dom_sf"/>
</dbReference>
<comment type="caution">
    <text evidence="2">The sequence shown here is derived from an EMBL/GenBank/DDBJ whole genome shotgun (WGS) entry which is preliminary data.</text>
</comment>
<dbReference type="Gene3D" id="1.25.40.10">
    <property type="entry name" value="Tetratricopeptide repeat domain"/>
    <property type="match status" value="2"/>
</dbReference>
<feature type="repeat" description="TPR" evidence="1">
    <location>
        <begin position="127"/>
        <end position="160"/>
    </location>
</feature>
<keyword evidence="3" id="KW-1185">Reference proteome</keyword>
<accession>A0ABU3K525</accession>
<name>A0ABU3K525_9BACT</name>
<dbReference type="Proteomes" id="UP001250932">
    <property type="component" value="Unassembled WGS sequence"/>
</dbReference>
<dbReference type="InterPro" id="IPR019734">
    <property type="entry name" value="TPR_rpt"/>
</dbReference>
<dbReference type="Pfam" id="PF13414">
    <property type="entry name" value="TPR_11"/>
    <property type="match status" value="2"/>
</dbReference>
<feature type="repeat" description="TPR" evidence="1">
    <location>
        <begin position="93"/>
        <end position="126"/>
    </location>
</feature>
<dbReference type="Pfam" id="PF12895">
    <property type="entry name" value="ANAPC3"/>
    <property type="match status" value="1"/>
</dbReference>
<reference evidence="2 3" key="1">
    <citation type="journal article" date="2023" name="ISME J.">
        <title>Cultivation and genomic characterization of novel and ubiquitous marine nitrite-oxidizing bacteria from the Nitrospirales.</title>
        <authorList>
            <person name="Mueller A.J."/>
            <person name="Daebeler A."/>
            <person name="Herbold C.W."/>
            <person name="Kirkegaard R.H."/>
            <person name="Daims H."/>
        </authorList>
    </citation>
    <scope>NUCLEOTIDE SEQUENCE [LARGE SCALE GENOMIC DNA]</scope>
    <source>
        <strain evidence="2 3">EB</strain>
    </source>
</reference>
<dbReference type="InterPro" id="IPR052943">
    <property type="entry name" value="TMTC_O-mannosyl-trnsfr"/>
</dbReference>
<gene>
    <name evidence="2" type="ORF">PPG34_04055</name>
</gene>
<dbReference type="PANTHER" id="PTHR44809:SF1">
    <property type="entry name" value="PROTEIN O-MANNOSYL-TRANSFERASE TMTC1"/>
    <property type="match status" value="1"/>
</dbReference>
<evidence type="ECO:0000313" key="3">
    <source>
        <dbReference type="Proteomes" id="UP001250932"/>
    </source>
</evidence>
<sequence>MNRAERRRQGRLSAKAGIRKDPKPVAQWLKEARSHHREGRFKQAEALYRQVLEENSTHPDALHLLGLATYQQGEYGLARTLIEDAIRHNKKTPLYHYNLGLACEKLGNLEDAVQAYHQAIHLKPNYVEARSNLGNVYREQGNLDAAVSTFEQVIQIQPDYAGGFNNLGVALKEKHDLDGAIDAYQQALRVNPHNAESHNNIGMVYAERGQCESAITEFQKAIEINPGYAKAHQNLGLMQLCQGQRDNALKQFRKSADLIQNHGHSVRLTHVYPSRIKHDAEQLDYLHRQGISLSTKESYSEMLQVLKQHVVSDEEGNHPFAVSASQAETLAPSFNRILHFAESPAIPNGALNPHLDREDIQRRYQKSHPEIICIDELLRPEALTSLRRFCLESTIWKKDYVEGYVGAMLGDGFSSPLLLQVAEELRQEFPGIFHNHPLLQAWAFKQDSQRRPLNIHADAAAVNVNFWITPNEANLDLSCGGLTVWDKEPPKDWDFKIYNNTKYKPKIMEFLQSSGARPVTVPYRENRALIFNSDLFHESDTCHFRDDYESRRINITFLYGHRA</sequence>
<dbReference type="SMART" id="SM00028">
    <property type="entry name" value="TPR"/>
    <property type="match status" value="7"/>
</dbReference>
<feature type="repeat" description="TPR" evidence="1">
    <location>
        <begin position="229"/>
        <end position="262"/>
    </location>
</feature>
<dbReference type="SUPFAM" id="SSF48452">
    <property type="entry name" value="TPR-like"/>
    <property type="match status" value="2"/>
</dbReference>
<dbReference type="PANTHER" id="PTHR44809">
    <property type="match status" value="1"/>
</dbReference>
<dbReference type="RefSeq" id="WP_313831861.1">
    <property type="nucleotide sequence ID" value="NZ_JAQOUE010000001.1"/>
</dbReference>
<feature type="repeat" description="TPR" evidence="1">
    <location>
        <begin position="161"/>
        <end position="194"/>
    </location>
</feature>
<proteinExistence type="predicted"/>
<dbReference type="PROSITE" id="PS50005">
    <property type="entry name" value="TPR"/>
    <property type="match status" value="5"/>
</dbReference>